<evidence type="ECO:0000259" key="5">
    <source>
        <dbReference type="PROSITE" id="PS50850"/>
    </source>
</evidence>
<dbReference type="EMBL" id="QJSQ01000026">
    <property type="protein sequence ID" value="PYE17250.1"/>
    <property type="molecule type" value="Genomic_DNA"/>
</dbReference>
<feature type="transmembrane region" description="Helical" evidence="4">
    <location>
        <begin position="235"/>
        <end position="257"/>
    </location>
</feature>
<feature type="transmembrane region" description="Helical" evidence="4">
    <location>
        <begin position="324"/>
        <end position="345"/>
    </location>
</feature>
<keyword evidence="3 4" id="KW-0472">Membrane</keyword>
<feature type="transmembrane region" description="Helical" evidence="4">
    <location>
        <begin position="155"/>
        <end position="177"/>
    </location>
</feature>
<dbReference type="InterPro" id="IPR036259">
    <property type="entry name" value="MFS_trans_sf"/>
</dbReference>
<feature type="domain" description="Major facilitator superfamily (MFS) profile" evidence="5">
    <location>
        <begin position="33"/>
        <end position="413"/>
    </location>
</feature>
<keyword evidence="2 4" id="KW-1133">Transmembrane helix</keyword>
<dbReference type="Proteomes" id="UP000247772">
    <property type="component" value="Unassembled WGS sequence"/>
</dbReference>
<feature type="transmembrane region" description="Helical" evidence="4">
    <location>
        <begin position="189"/>
        <end position="208"/>
    </location>
</feature>
<dbReference type="Gene3D" id="1.20.1250.20">
    <property type="entry name" value="MFS general substrate transporter like domains"/>
    <property type="match status" value="2"/>
</dbReference>
<feature type="transmembrane region" description="Helical" evidence="4">
    <location>
        <begin position="299"/>
        <end position="318"/>
    </location>
</feature>
<comment type="caution">
    <text evidence="6">The sequence shown here is derived from an EMBL/GenBank/DDBJ whole genome shotgun (WGS) entry which is preliminary data.</text>
</comment>
<evidence type="ECO:0000256" key="2">
    <source>
        <dbReference type="ARBA" id="ARBA00022989"/>
    </source>
</evidence>
<feature type="transmembrane region" description="Helical" evidence="4">
    <location>
        <begin position="269"/>
        <end position="292"/>
    </location>
</feature>
<dbReference type="InterPro" id="IPR011701">
    <property type="entry name" value="MFS"/>
</dbReference>
<feature type="transmembrane region" description="Helical" evidence="4">
    <location>
        <begin position="101"/>
        <end position="119"/>
    </location>
</feature>
<feature type="transmembrane region" description="Helical" evidence="4">
    <location>
        <begin position="389"/>
        <end position="408"/>
    </location>
</feature>
<feature type="transmembrane region" description="Helical" evidence="4">
    <location>
        <begin position="30"/>
        <end position="51"/>
    </location>
</feature>
<proteinExistence type="predicted"/>
<dbReference type="SUPFAM" id="SSF103473">
    <property type="entry name" value="MFS general substrate transporter"/>
    <property type="match status" value="1"/>
</dbReference>
<dbReference type="PANTHER" id="PTHR23523:SF2">
    <property type="entry name" value="2-NITROIMIDAZOLE TRANSPORTER"/>
    <property type="match status" value="1"/>
</dbReference>
<evidence type="ECO:0000313" key="7">
    <source>
        <dbReference type="Proteomes" id="UP000247772"/>
    </source>
</evidence>
<sequence>MSGNQFNHEAGDVRAPLEIPVGNGRRNDPVTLAAGLVCLVLIGVNLRPGIVSIGPLLASISQAFGLSHTEASLLTSIPDVLMGLLALPTPWLARRFGRDRVILAALFVLFAATLGRAFAGSVAQILLLTVGVGAGLAVAGALVGGFIKAAYPARVALVMGVYAAALSFGSAVSAAASSPLAAALGSWRFGAGVWAIPCLLAIGAWLVIENRQQAPAKSASSRTRHDRLPLAHPKAWLIALFFACDNFLFYSLVTWIAPLYREHGVDEATAGLILASVPAVFVIATPVAGLFSRKADRRSVLACFSGMSAVGLLGLAMAPYAAPFLLIPLISFGIAGGFVLGMTLPLDNTRDPDEANVWNAFIITVAYLIAATGPLLVGVLRDRTGSFHAPLWLLAIVGVVMLALTPFLQPKKIEQPGFQS</sequence>
<reference evidence="6 7" key="1">
    <citation type="submission" date="2018-06" db="EMBL/GenBank/DDBJ databases">
        <title>Genomic Encyclopedia of Type Strains, Phase IV (KMG-V): Genome sequencing to study the core and pangenomes of soil and plant-associated prokaryotes.</title>
        <authorList>
            <person name="Whitman W."/>
        </authorList>
    </citation>
    <scope>NUCLEOTIDE SEQUENCE [LARGE SCALE GENOMIC DNA]</scope>
    <source>
        <strain evidence="6 7">SRCL-318</strain>
    </source>
</reference>
<gene>
    <name evidence="6" type="ORF">C7410_12659</name>
</gene>
<feature type="transmembrane region" description="Helical" evidence="4">
    <location>
        <begin position="357"/>
        <end position="377"/>
    </location>
</feature>
<feature type="transmembrane region" description="Helical" evidence="4">
    <location>
        <begin position="71"/>
        <end position="89"/>
    </location>
</feature>
<dbReference type="InterPro" id="IPR052524">
    <property type="entry name" value="MFS_Cyanate_Porter"/>
</dbReference>
<evidence type="ECO:0000256" key="1">
    <source>
        <dbReference type="ARBA" id="ARBA00022692"/>
    </source>
</evidence>
<evidence type="ECO:0000256" key="4">
    <source>
        <dbReference type="SAM" id="Phobius"/>
    </source>
</evidence>
<dbReference type="AlphaFoldDB" id="A0A2V4T7F2"/>
<dbReference type="PROSITE" id="PS50850">
    <property type="entry name" value="MFS"/>
    <property type="match status" value="1"/>
</dbReference>
<name>A0A2V4T7F2_9BURK</name>
<dbReference type="GO" id="GO:0022857">
    <property type="term" value="F:transmembrane transporter activity"/>
    <property type="evidence" value="ECO:0007669"/>
    <property type="project" value="InterPro"/>
</dbReference>
<dbReference type="InterPro" id="IPR020846">
    <property type="entry name" value="MFS_dom"/>
</dbReference>
<keyword evidence="1 4" id="KW-0812">Transmembrane</keyword>
<evidence type="ECO:0000256" key="3">
    <source>
        <dbReference type="ARBA" id="ARBA00023136"/>
    </source>
</evidence>
<dbReference type="Pfam" id="PF07690">
    <property type="entry name" value="MFS_1"/>
    <property type="match status" value="1"/>
</dbReference>
<organism evidence="6 7">
    <name type="scientific">Paraburkholderia silvatlantica</name>
    <dbReference type="NCBI Taxonomy" id="321895"/>
    <lineage>
        <taxon>Bacteria</taxon>
        <taxon>Pseudomonadati</taxon>
        <taxon>Pseudomonadota</taxon>
        <taxon>Betaproteobacteria</taxon>
        <taxon>Burkholderiales</taxon>
        <taxon>Burkholderiaceae</taxon>
        <taxon>Paraburkholderia</taxon>
    </lineage>
</organism>
<dbReference type="PANTHER" id="PTHR23523">
    <property type="match status" value="1"/>
</dbReference>
<accession>A0A2V4T7F2</accession>
<feature type="transmembrane region" description="Helical" evidence="4">
    <location>
        <begin position="125"/>
        <end position="143"/>
    </location>
</feature>
<evidence type="ECO:0000313" key="6">
    <source>
        <dbReference type="EMBL" id="PYE17250.1"/>
    </source>
</evidence>
<protein>
    <submittedName>
        <fullName evidence="6">CP family cyanate transporter-like MFS transporter</fullName>
    </submittedName>
</protein>